<feature type="compositionally biased region" description="Pro residues" evidence="1">
    <location>
        <begin position="97"/>
        <end position="107"/>
    </location>
</feature>
<feature type="region of interest" description="Disordered" evidence="1">
    <location>
        <begin position="1"/>
        <end position="148"/>
    </location>
</feature>
<feature type="compositionally biased region" description="Low complexity" evidence="1">
    <location>
        <begin position="72"/>
        <end position="91"/>
    </location>
</feature>
<accession>A0A9W2VIQ7</accession>
<reference evidence="3" key="1">
    <citation type="submission" date="2025-08" db="UniProtKB">
        <authorList>
            <consortium name="RefSeq"/>
        </authorList>
    </citation>
    <scope>IDENTIFICATION</scope>
    <source>
        <tissue evidence="3">Whole blood</tissue>
    </source>
</reference>
<dbReference type="Proteomes" id="UP001165780">
    <property type="component" value="Unplaced"/>
</dbReference>
<gene>
    <name evidence="3" type="primary">LOC109276483</name>
</gene>
<protein>
    <submittedName>
        <fullName evidence="3">E3 ubiquitin-protein ligase MARCHF11-like isoform X2</fullName>
    </submittedName>
</protein>
<keyword evidence="2" id="KW-1185">Reference proteome</keyword>
<evidence type="ECO:0000313" key="2">
    <source>
        <dbReference type="Proteomes" id="UP001165780"/>
    </source>
</evidence>
<dbReference type="RefSeq" id="XP_053758494.1">
    <property type="nucleotide sequence ID" value="XM_053902519.1"/>
</dbReference>
<evidence type="ECO:0000313" key="3">
    <source>
        <dbReference type="RefSeq" id="XP_053758494.1"/>
    </source>
</evidence>
<dbReference type="GeneID" id="109276483"/>
<name>A0A9W2VIQ7_PANPR</name>
<evidence type="ECO:0000256" key="1">
    <source>
        <dbReference type="SAM" id="MobiDB-lite"/>
    </source>
</evidence>
<organism evidence="2 3">
    <name type="scientific">Panthera pardus</name>
    <name type="common">Leopard</name>
    <name type="synonym">Felis pardus</name>
    <dbReference type="NCBI Taxonomy" id="9691"/>
    <lineage>
        <taxon>Eukaryota</taxon>
        <taxon>Metazoa</taxon>
        <taxon>Chordata</taxon>
        <taxon>Craniata</taxon>
        <taxon>Vertebrata</taxon>
        <taxon>Euteleostomi</taxon>
        <taxon>Mammalia</taxon>
        <taxon>Eutheria</taxon>
        <taxon>Laurasiatheria</taxon>
        <taxon>Carnivora</taxon>
        <taxon>Feliformia</taxon>
        <taxon>Felidae</taxon>
        <taxon>Pantherinae</taxon>
        <taxon>Panthera</taxon>
    </lineage>
</organism>
<dbReference type="AlphaFoldDB" id="A0A9W2VIQ7"/>
<sequence>MRWPVPPPPLQPSPGRHRKVSLSHLCSARPRLQRGQAEARPARQRPRTPVPGRQRSVQRPSAVEPEPPSPPGLAGESASSAGNGLRQAAPRCRCRRPVPPPEAPLPRGPLRGGAGRDVPRTARARTQPLRASRRTARPAILGEGSKETATRALRASRGGSCEVLERAVCSSPLLATPALTTSKWPARPWGKAERNPLWTLAPQSCLETNPQYL</sequence>
<proteinExistence type="predicted"/>
<feature type="compositionally biased region" description="Pro residues" evidence="1">
    <location>
        <begin position="1"/>
        <end position="12"/>
    </location>
</feature>